<proteinExistence type="predicted"/>
<dbReference type="RefSeq" id="WP_188178420.1">
    <property type="nucleotide sequence ID" value="NZ_JACVVD010000023.1"/>
</dbReference>
<organism evidence="2 3">
    <name type="scientific">Paenibacillus sedimenti</name>
    <dbReference type="NCBI Taxonomy" id="2770274"/>
    <lineage>
        <taxon>Bacteria</taxon>
        <taxon>Bacillati</taxon>
        <taxon>Bacillota</taxon>
        <taxon>Bacilli</taxon>
        <taxon>Bacillales</taxon>
        <taxon>Paenibacillaceae</taxon>
        <taxon>Paenibacillus</taxon>
    </lineage>
</organism>
<dbReference type="AlphaFoldDB" id="A0A926KV94"/>
<gene>
    <name evidence="2" type="ORF">ICC18_31965</name>
</gene>
<feature type="transmembrane region" description="Helical" evidence="1">
    <location>
        <begin position="20"/>
        <end position="39"/>
    </location>
</feature>
<evidence type="ECO:0000256" key="1">
    <source>
        <dbReference type="SAM" id="Phobius"/>
    </source>
</evidence>
<keyword evidence="1" id="KW-0812">Transmembrane</keyword>
<keyword evidence="1" id="KW-1133">Transmembrane helix</keyword>
<dbReference type="EMBL" id="JACVVD010000023">
    <property type="protein sequence ID" value="MBD0384660.1"/>
    <property type="molecule type" value="Genomic_DNA"/>
</dbReference>
<accession>A0A926KV94</accession>
<evidence type="ECO:0000313" key="3">
    <source>
        <dbReference type="Proteomes" id="UP000650466"/>
    </source>
</evidence>
<reference evidence="2" key="1">
    <citation type="submission" date="2020-09" db="EMBL/GenBank/DDBJ databases">
        <title>Draft Genome Sequence of Paenibacillus sp. WST5.</title>
        <authorList>
            <person name="Bao Z."/>
        </authorList>
    </citation>
    <scope>NUCLEOTIDE SEQUENCE</scope>
    <source>
        <strain evidence="2">WST5</strain>
    </source>
</reference>
<protein>
    <submittedName>
        <fullName evidence="2">Uncharacterized protein</fullName>
    </submittedName>
</protein>
<sequence length="83" mass="9271">MFLNLPTFATPLAPAESLTYLTMFISVFLLTFQNVYYTWGDGIRFITLPISYTPANPADWVDPDPTTVQEALDRIAAFIGPIP</sequence>
<dbReference type="Proteomes" id="UP000650466">
    <property type="component" value="Unassembled WGS sequence"/>
</dbReference>
<keyword evidence="1" id="KW-0472">Membrane</keyword>
<comment type="caution">
    <text evidence="2">The sequence shown here is derived from an EMBL/GenBank/DDBJ whole genome shotgun (WGS) entry which is preliminary data.</text>
</comment>
<keyword evidence="3" id="KW-1185">Reference proteome</keyword>
<name>A0A926KV94_9BACL</name>
<evidence type="ECO:0000313" key="2">
    <source>
        <dbReference type="EMBL" id="MBD0384660.1"/>
    </source>
</evidence>